<dbReference type="InterPro" id="IPR013083">
    <property type="entry name" value="Znf_RING/FYVE/PHD"/>
</dbReference>
<evidence type="ECO:0000256" key="4">
    <source>
        <dbReference type="ARBA" id="ARBA00022737"/>
    </source>
</evidence>
<sequence>MDFHCRNCKVNVEEVGGSQMNGCDHFLCANCIVRAVKNSDGLETGITCGCQEGNGIIDLEELEFMVPAHVYGEYLSRISEENARKLEAEDTQIHHDEQESSQLGAASLQCQRKADSKGTNQSPFQERYELQLAPEDNENDGWIHVALLFKELMETEDMSYPETVDYVDTLPILENLKPISCPICLDDEIPVGHGVILKKCCHQFCKTCLARHIEESTAAAVKCPFVKDEYNCSELLKPKEIKALVSKAEYERHFDQLALKEAEETMPNVFHCLTPDCKGFCIAEPTARRFRCPLCNVRNCISCKAIHSDTCEQYWHEIELAEQRRLKNFMDENNRAEQRRNDQLSEAEIQRRVSNRIWMRCPRCNVVIEKNGGCPHMRCRKCNFEFNWSGTV</sequence>
<dbReference type="Pfam" id="PF01485">
    <property type="entry name" value="IBR"/>
    <property type="match status" value="1"/>
</dbReference>
<evidence type="ECO:0000259" key="11">
    <source>
        <dbReference type="PROSITE" id="PS51873"/>
    </source>
</evidence>
<keyword evidence="4" id="KW-0677">Repeat</keyword>
<dbReference type="Pfam" id="PF00097">
    <property type="entry name" value="zf-C3HC4"/>
    <property type="match status" value="1"/>
</dbReference>
<accession>A0A1D2MLC1</accession>
<dbReference type="PROSITE" id="PS51873">
    <property type="entry name" value="TRIAD"/>
    <property type="match status" value="1"/>
</dbReference>
<feature type="domain" description="RING-type" evidence="11">
    <location>
        <begin position="177"/>
        <end position="392"/>
    </location>
</feature>
<dbReference type="EMBL" id="LJIJ01000932">
    <property type="protein sequence ID" value="ODM93701.1"/>
    <property type="molecule type" value="Genomic_DNA"/>
</dbReference>
<name>A0A1D2MLC1_ORCCI</name>
<dbReference type="PANTHER" id="PTHR22770">
    <property type="entry name" value="UBIQUITIN CONJUGATING ENZYME 7 INTERACTING PROTEIN-RELATED"/>
    <property type="match status" value="1"/>
</dbReference>
<dbReference type="InterPro" id="IPR051628">
    <property type="entry name" value="LUBAC_E3_Ligases"/>
</dbReference>
<keyword evidence="13" id="KW-1185">Reference proteome</keyword>
<dbReference type="InterPro" id="IPR002867">
    <property type="entry name" value="IBR_dom"/>
</dbReference>
<dbReference type="InterPro" id="IPR001841">
    <property type="entry name" value="Znf_RING"/>
</dbReference>
<keyword evidence="5 8" id="KW-0863">Zinc-finger</keyword>
<evidence type="ECO:0000256" key="6">
    <source>
        <dbReference type="ARBA" id="ARBA00022786"/>
    </source>
</evidence>
<dbReference type="PANTHER" id="PTHR22770:SF13">
    <property type="entry name" value="RING-TYPE DOMAIN-CONTAINING PROTEIN"/>
    <property type="match status" value="1"/>
</dbReference>
<evidence type="ECO:0000256" key="8">
    <source>
        <dbReference type="PROSITE-ProRule" id="PRU00175"/>
    </source>
</evidence>
<dbReference type="GO" id="GO:0043130">
    <property type="term" value="F:ubiquitin binding"/>
    <property type="evidence" value="ECO:0007669"/>
    <property type="project" value="TreeGrafter"/>
</dbReference>
<evidence type="ECO:0000256" key="5">
    <source>
        <dbReference type="ARBA" id="ARBA00022771"/>
    </source>
</evidence>
<dbReference type="Pfam" id="PF22191">
    <property type="entry name" value="IBR_1"/>
    <property type="match status" value="1"/>
</dbReference>
<keyword evidence="9" id="KW-0175">Coiled coil</keyword>
<dbReference type="GO" id="GO:0000151">
    <property type="term" value="C:ubiquitin ligase complex"/>
    <property type="evidence" value="ECO:0007669"/>
    <property type="project" value="TreeGrafter"/>
</dbReference>
<dbReference type="OMA" id="WHEIELA"/>
<dbReference type="PROSITE" id="PS50089">
    <property type="entry name" value="ZF_RING_2"/>
    <property type="match status" value="1"/>
</dbReference>
<evidence type="ECO:0000256" key="3">
    <source>
        <dbReference type="ARBA" id="ARBA00022723"/>
    </source>
</evidence>
<dbReference type="GO" id="GO:0008270">
    <property type="term" value="F:zinc ion binding"/>
    <property type="evidence" value="ECO:0007669"/>
    <property type="project" value="UniProtKB-KW"/>
</dbReference>
<dbReference type="GO" id="GO:0043161">
    <property type="term" value="P:proteasome-mediated ubiquitin-dependent protein catabolic process"/>
    <property type="evidence" value="ECO:0007669"/>
    <property type="project" value="TreeGrafter"/>
</dbReference>
<keyword evidence="2" id="KW-0808">Transferase</keyword>
<keyword evidence="7" id="KW-0862">Zinc</keyword>
<dbReference type="SUPFAM" id="SSF57850">
    <property type="entry name" value="RING/U-box"/>
    <property type="match status" value="3"/>
</dbReference>
<feature type="coiled-coil region" evidence="9">
    <location>
        <begin position="319"/>
        <end position="346"/>
    </location>
</feature>
<evidence type="ECO:0000259" key="10">
    <source>
        <dbReference type="PROSITE" id="PS50089"/>
    </source>
</evidence>
<gene>
    <name evidence="12" type="ORF">Ocin01_12986</name>
</gene>
<evidence type="ECO:0000313" key="12">
    <source>
        <dbReference type="EMBL" id="ODM93701.1"/>
    </source>
</evidence>
<dbReference type="SMART" id="SM00184">
    <property type="entry name" value="RING"/>
    <property type="match status" value="1"/>
</dbReference>
<dbReference type="FunFam" id="3.30.40.10:FF:000137">
    <property type="entry name" value="RanBP-type and C3HC4-type zinc finger-containing protein 1"/>
    <property type="match status" value="1"/>
</dbReference>
<organism evidence="12 13">
    <name type="scientific">Orchesella cincta</name>
    <name type="common">Springtail</name>
    <name type="synonym">Podura cincta</name>
    <dbReference type="NCBI Taxonomy" id="48709"/>
    <lineage>
        <taxon>Eukaryota</taxon>
        <taxon>Metazoa</taxon>
        <taxon>Ecdysozoa</taxon>
        <taxon>Arthropoda</taxon>
        <taxon>Hexapoda</taxon>
        <taxon>Collembola</taxon>
        <taxon>Entomobryomorpha</taxon>
        <taxon>Entomobryoidea</taxon>
        <taxon>Orchesellidae</taxon>
        <taxon>Orchesellinae</taxon>
        <taxon>Orchesella</taxon>
    </lineage>
</organism>
<dbReference type="PROSITE" id="PS00518">
    <property type="entry name" value="ZF_RING_1"/>
    <property type="match status" value="2"/>
</dbReference>
<dbReference type="OrthoDB" id="261960at2759"/>
<comment type="caution">
    <text evidence="12">The sequence shown here is derived from an EMBL/GenBank/DDBJ whole genome shotgun (WGS) entry which is preliminary data.</text>
</comment>
<evidence type="ECO:0000256" key="9">
    <source>
        <dbReference type="SAM" id="Coils"/>
    </source>
</evidence>
<proteinExistence type="predicted"/>
<keyword evidence="6" id="KW-0833">Ubl conjugation pathway</keyword>
<dbReference type="AlphaFoldDB" id="A0A1D2MLC1"/>
<dbReference type="Gene3D" id="1.20.120.1750">
    <property type="match status" value="1"/>
</dbReference>
<evidence type="ECO:0000256" key="1">
    <source>
        <dbReference type="ARBA" id="ARBA00004906"/>
    </source>
</evidence>
<comment type="pathway">
    <text evidence="1">Protein modification; protein ubiquitination.</text>
</comment>
<dbReference type="Gene3D" id="3.30.40.10">
    <property type="entry name" value="Zinc/RING finger domain, C3HC4 (zinc finger)"/>
    <property type="match status" value="2"/>
</dbReference>
<dbReference type="InterPro" id="IPR018957">
    <property type="entry name" value="Znf_C3HC4_RING-type"/>
</dbReference>
<dbReference type="Proteomes" id="UP000094527">
    <property type="component" value="Unassembled WGS sequence"/>
</dbReference>
<protein>
    <submittedName>
        <fullName evidence="12">RanBP-type and C3HC4-type zinc finger-containing protein 1</fullName>
    </submittedName>
</protein>
<dbReference type="STRING" id="48709.A0A1D2MLC1"/>
<reference evidence="12 13" key="1">
    <citation type="journal article" date="2016" name="Genome Biol. Evol.">
        <title>Gene Family Evolution Reflects Adaptation to Soil Environmental Stressors in the Genome of the Collembolan Orchesella cincta.</title>
        <authorList>
            <person name="Faddeeva-Vakhrusheva A."/>
            <person name="Derks M.F."/>
            <person name="Anvar S.Y."/>
            <person name="Agamennone V."/>
            <person name="Suring W."/>
            <person name="Smit S."/>
            <person name="van Straalen N.M."/>
            <person name="Roelofs D."/>
        </authorList>
    </citation>
    <scope>NUCLEOTIDE SEQUENCE [LARGE SCALE GENOMIC DNA]</scope>
    <source>
        <tissue evidence="12">Mixed pool</tissue>
    </source>
</reference>
<evidence type="ECO:0000256" key="7">
    <source>
        <dbReference type="ARBA" id="ARBA00022833"/>
    </source>
</evidence>
<evidence type="ECO:0000313" key="13">
    <source>
        <dbReference type="Proteomes" id="UP000094527"/>
    </source>
</evidence>
<feature type="domain" description="RING-type" evidence="10">
    <location>
        <begin position="181"/>
        <end position="227"/>
    </location>
</feature>
<dbReference type="InterPro" id="IPR017907">
    <property type="entry name" value="Znf_RING_CS"/>
</dbReference>
<dbReference type="GO" id="GO:0004842">
    <property type="term" value="F:ubiquitin-protein transferase activity"/>
    <property type="evidence" value="ECO:0007669"/>
    <property type="project" value="TreeGrafter"/>
</dbReference>
<dbReference type="InterPro" id="IPR044066">
    <property type="entry name" value="TRIAD_supradom"/>
</dbReference>
<dbReference type="CDD" id="cd20336">
    <property type="entry name" value="Rcat_RBR"/>
    <property type="match status" value="1"/>
</dbReference>
<dbReference type="GO" id="GO:0097039">
    <property type="term" value="P:protein linear polyubiquitination"/>
    <property type="evidence" value="ECO:0007669"/>
    <property type="project" value="TreeGrafter"/>
</dbReference>
<keyword evidence="3" id="KW-0479">Metal-binding</keyword>
<evidence type="ECO:0000256" key="2">
    <source>
        <dbReference type="ARBA" id="ARBA00022679"/>
    </source>
</evidence>